<organism evidence="9 10">
    <name type="scientific">Methylacidimicrobium tartarophylax</name>
    <dbReference type="NCBI Taxonomy" id="1041768"/>
    <lineage>
        <taxon>Bacteria</taxon>
        <taxon>Pseudomonadati</taxon>
        <taxon>Verrucomicrobiota</taxon>
        <taxon>Methylacidimicrobium</taxon>
    </lineage>
</organism>
<protein>
    <submittedName>
        <fullName evidence="9">Undecaprenyl-phosphate galactose phosphotransferase</fullName>
        <ecNumber evidence="9">2.7.8.6</ecNumber>
    </submittedName>
</protein>
<evidence type="ECO:0000313" key="10">
    <source>
        <dbReference type="Proteomes" id="UP000334923"/>
    </source>
</evidence>
<dbReference type="Pfam" id="PF13727">
    <property type="entry name" value="CoA_binding_3"/>
    <property type="match status" value="1"/>
</dbReference>
<dbReference type="PANTHER" id="PTHR30576">
    <property type="entry name" value="COLANIC BIOSYNTHESIS UDP-GLUCOSE LIPID CARRIER TRANSFERASE"/>
    <property type="match status" value="1"/>
</dbReference>
<feature type="transmembrane region" description="Helical" evidence="7">
    <location>
        <begin position="296"/>
        <end position="319"/>
    </location>
</feature>
<dbReference type="InterPro" id="IPR017475">
    <property type="entry name" value="EPS_sugar_tfrase"/>
</dbReference>
<dbReference type="Gene3D" id="3.40.50.720">
    <property type="entry name" value="NAD(P)-binding Rossmann-like Domain"/>
    <property type="match status" value="1"/>
</dbReference>
<dbReference type="OrthoDB" id="9808602at2"/>
<evidence type="ECO:0000256" key="3">
    <source>
        <dbReference type="ARBA" id="ARBA00022679"/>
    </source>
</evidence>
<gene>
    <name evidence="9" type="primary">rfbP</name>
    <name evidence="9" type="ORF">MAMT_01224</name>
</gene>
<evidence type="ECO:0000259" key="8">
    <source>
        <dbReference type="Pfam" id="PF02397"/>
    </source>
</evidence>
<dbReference type="InterPro" id="IPR003362">
    <property type="entry name" value="Bact_transf"/>
</dbReference>
<evidence type="ECO:0000256" key="4">
    <source>
        <dbReference type="ARBA" id="ARBA00022692"/>
    </source>
</evidence>
<dbReference type="RefSeq" id="WP_142660085.1">
    <property type="nucleotide sequence ID" value="NZ_CABFVA020000066.1"/>
</dbReference>
<name>A0A5E6MF77_9BACT</name>
<sequence length="486" mass="54832">MTSPNLPLIAGRGAAREVWTGSQGHRRDLLAIVVDSACILAAGVVVFWLRSSFEGEAVTWARSYRHLGFLLLYLALVLLFLQREGVYTLAWARGESRELWAVAKGVLQGTVLLMVVFYLARMPISRLMVLWLCGISLVALPAWRVLFWNLARRDVDAGNGWRHVLIVGADARGRELAGALSASSHLGVFVRGFLDDGEPGEGVLGRIADLPRVLDRYLVDEVFIASRLDRAEWETVLTEIRQRRKNVWLLPMPPVEGMTTKPDWRALELVGGRPIVPLHWEPVPVLYLLLKRGIDFVGALTGLLLLSPFLLGLAIAIKLQDGGPVFYRSTRIGRKGRSFSCWKFRTMVPDAEARKADLVDRNERQGPMFKVADDPRITPIGRTLRKYSLDEFPQLWNVLKGEMSLVGPRPPTPDEVERYEGLSVGYYRRLDAKPGMTSLWAVEARSDPRFERAVELDRYYIEHWSPWLDLQILFRTIPAVFGGKGK</sequence>
<reference evidence="9 10" key="1">
    <citation type="submission" date="2019-09" db="EMBL/GenBank/DDBJ databases">
        <authorList>
            <person name="Cremers G."/>
        </authorList>
    </citation>
    <scope>NUCLEOTIDE SEQUENCE [LARGE SCALE GENOMIC DNA]</scope>
    <source>
        <strain evidence="9">4A</strain>
    </source>
</reference>
<feature type="domain" description="Bacterial sugar transferase" evidence="8">
    <location>
        <begin position="291"/>
        <end position="481"/>
    </location>
</feature>
<feature type="transmembrane region" description="Helical" evidence="7">
    <location>
        <begin position="63"/>
        <end position="81"/>
    </location>
</feature>
<comment type="similarity">
    <text evidence="2">Belongs to the bacterial sugar transferase family.</text>
</comment>
<keyword evidence="4 7" id="KW-0812">Transmembrane</keyword>
<proteinExistence type="inferred from homology"/>
<keyword evidence="5 7" id="KW-1133">Transmembrane helix</keyword>
<dbReference type="EC" id="2.7.8.6" evidence="9"/>
<evidence type="ECO:0000256" key="2">
    <source>
        <dbReference type="ARBA" id="ARBA00006464"/>
    </source>
</evidence>
<comment type="subcellular location">
    <subcellularLocation>
        <location evidence="1">Membrane</location>
        <topology evidence="1">Multi-pass membrane protein</topology>
    </subcellularLocation>
</comment>
<keyword evidence="10" id="KW-1185">Reference proteome</keyword>
<keyword evidence="3 9" id="KW-0808">Transferase</keyword>
<keyword evidence="6 7" id="KW-0472">Membrane</keyword>
<dbReference type="AlphaFoldDB" id="A0A5E6MF77"/>
<feature type="transmembrane region" description="Helical" evidence="7">
    <location>
        <begin position="127"/>
        <end position="146"/>
    </location>
</feature>
<dbReference type="NCBIfam" id="TIGR03025">
    <property type="entry name" value="EPS_sugtrans"/>
    <property type="match status" value="1"/>
</dbReference>
<feature type="transmembrane region" description="Helical" evidence="7">
    <location>
        <begin position="101"/>
        <end position="120"/>
    </location>
</feature>
<dbReference type="GO" id="GO:0016020">
    <property type="term" value="C:membrane"/>
    <property type="evidence" value="ECO:0007669"/>
    <property type="project" value="UniProtKB-SubCell"/>
</dbReference>
<evidence type="ECO:0000256" key="7">
    <source>
        <dbReference type="SAM" id="Phobius"/>
    </source>
</evidence>
<evidence type="ECO:0000256" key="5">
    <source>
        <dbReference type="ARBA" id="ARBA00022989"/>
    </source>
</evidence>
<feature type="transmembrane region" description="Helical" evidence="7">
    <location>
        <begin position="29"/>
        <end position="51"/>
    </location>
</feature>
<evidence type="ECO:0000256" key="6">
    <source>
        <dbReference type="ARBA" id="ARBA00023136"/>
    </source>
</evidence>
<dbReference type="EMBL" id="CABFVA020000066">
    <property type="protein sequence ID" value="VVM06483.1"/>
    <property type="molecule type" value="Genomic_DNA"/>
</dbReference>
<evidence type="ECO:0000256" key="1">
    <source>
        <dbReference type="ARBA" id="ARBA00004141"/>
    </source>
</evidence>
<evidence type="ECO:0000313" key="9">
    <source>
        <dbReference type="EMBL" id="VVM06483.1"/>
    </source>
</evidence>
<dbReference type="PANTHER" id="PTHR30576:SF10">
    <property type="entry name" value="SLL5057 PROTEIN"/>
    <property type="match status" value="1"/>
</dbReference>
<dbReference type="Proteomes" id="UP000334923">
    <property type="component" value="Unassembled WGS sequence"/>
</dbReference>
<dbReference type="GO" id="GO:0047360">
    <property type="term" value="F:undecaprenyl-phosphate galactose phosphotransferase activity"/>
    <property type="evidence" value="ECO:0007669"/>
    <property type="project" value="UniProtKB-EC"/>
</dbReference>
<accession>A0A5E6MF77</accession>
<dbReference type="Pfam" id="PF02397">
    <property type="entry name" value="Bac_transf"/>
    <property type="match status" value="1"/>
</dbReference>